<dbReference type="Proteomes" id="UP001194746">
    <property type="component" value="Unassembled WGS sequence"/>
</dbReference>
<reference evidence="2" key="2">
    <citation type="submission" date="2020-02" db="EMBL/GenBank/DDBJ databases">
        <authorList>
            <person name="Gilchrist C.L.M."/>
            <person name="Chooi Y.-H."/>
        </authorList>
    </citation>
    <scope>NUCLEOTIDE SEQUENCE</scope>
    <source>
        <strain evidence="2">MST-FP2251</strain>
    </source>
</reference>
<organism evidence="2 3">
    <name type="scientific">Aspergillus nanangensis</name>
    <dbReference type="NCBI Taxonomy" id="2582783"/>
    <lineage>
        <taxon>Eukaryota</taxon>
        <taxon>Fungi</taxon>
        <taxon>Dikarya</taxon>
        <taxon>Ascomycota</taxon>
        <taxon>Pezizomycotina</taxon>
        <taxon>Eurotiomycetes</taxon>
        <taxon>Eurotiomycetidae</taxon>
        <taxon>Eurotiales</taxon>
        <taxon>Aspergillaceae</taxon>
        <taxon>Aspergillus</taxon>
        <taxon>Aspergillus subgen. Circumdati</taxon>
    </lineage>
</organism>
<proteinExistence type="predicted"/>
<comment type="caution">
    <text evidence="2">The sequence shown here is derived from an EMBL/GenBank/DDBJ whole genome shotgun (WGS) entry which is preliminary data.</text>
</comment>
<dbReference type="AlphaFoldDB" id="A0AAD4CX16"/>
<protein>
    <submittedName>
        <fullName evidence="2">Uncharacterized protein</fullName>
    </submittedName>
</protein>
<feature type="chain" id="PRO_5042225715" evidence="1">
    <location>
        <begin position="20"/>
        <end position="103"/>
    </location>
</feature>
<accession>A0AAD4CX16</accession>
<evidence type="ECO:0000256" key="1">
    <source>
        <dbReference type="SAM" id="SignalP"/>
    </source>
</evidence>
<feature type="signal peptide" evidence="1">
    <location>
        <begin position="1"/>
        <end position="19"/>
    </location>
</feature>
<name>A0AAD4CX16_ASPNN</name>
<reference evidence="2" key="1">
    <citation type="journal article" date="2019" name="Beilstein J. Org. Chem.">
        <title>Nanangenines: drimane sesquiterpenoids as the dominant metabolite cohort of a novel Australian fungus, Aspergillus nanangensis.</title>
        <authorList>
            <person name="Lacey H.J."/>
            <person name="Gilchrist C.L.M."/>
            <person name="Crombie A."/>
            <person name="Kalaitzis J.A."/>
            <person name="Vuong D."/>
            <person name="Rutledge P.J."/>
            <person name="Turner P."/>
            <person name="Pitt J.I."/>
            <person name="Lacey E."/>
            <person name="Chooi Y.H."/>
            <person name="Piggott A.M."/>
        </authorList>
    </citation>
    <scope>NUCLEOTIDE SEQUENCE</scope>
    <source>
        <strain evidence="2">MST-FP2251</strain>
    </source>
</reference>
<keyword evidence="1" id="KW-0732">Signal</keyword>
<dbReference type="EMBL" id="VCAU01000008">
    <property type="protein sequence ID" value="KAF9893373.1"/>
    <property type="molecule type" value="Genomic_DNA"/>
</dbReference>
<sequence>MKPTTILLPVGLFVSNVLAVGVTITMAGGGTKDLEIPTDGACLDLFQGTYHARLNGGVDGTNCIFWVDSGCSGNPAGSITTVQRQTDIPEGANGARCFVPGSA</sequence>
<evidence type="ECO:0000313" key="2">
    <source>
        <dbReference type="EMBL" id="KAF9893373.1"/>
    </source>
</evidence>
<gene>
    <name evidence="2" type="ORF">FE257_011805</name>
</gene>
<evidence type="ECO:0000313" key="3">
    <source>
        <dbReference type="Proteomes" id="UP001194746"/>
    </source>
</evidence>
<keyword evidence="3" id="KW-1185">Reference proteome</keyword>